<dbReference type="CDD" id="cd00267">
    <property type="entry name" value="ABC_ATPase"/>
    <property type="match status" value="1"/>
</dbReference>
<protein>
    <submittedName>
        <fullName evidence="7">AAA family ATPase</fullName>
    </submittedName>
</protein>
<evidence type="ECO:0000313" key="8">
    <source>
        <dbReference type="Proteomes" id="UP000076717"/>
    </source>
</evidence>
<dbReference type="PANTHER" id="PTHR32182:SF0">
    <property type="entry name" value="DNA REPLICATION AND REPAIR PROTEIN RECF"/>
    <property type="match status" value="1"/>
</dbReference>
<dbReference type="GO" id="GO:0000731">
    <property type="term" value="P:DNA synthesis involved in DNA repair"/>
    <property type="evidence" value="ECO:0007669"/>
    <property type="project" value="TreeGrafter"/>
</dbReference>
<dbReference type="EMBL" id="LIIN01000056">
    <property type="protein sequence ID" value="KZX21062.1"/>
    <property type="molecule type" value="Genomic_DNA"/>
</dbReference>
<proteinExistence type="predicted"/>
<dbReference type="EMBL" id="CP047186">
    <property type="protein sequence ID" value="QHC55208.1"/>
    <property type="molecule type" value="Genomic_DNA"/>
</dbReference>
<keyword evidence="2" id="KW-0234">DNA repair</keyword>
<keyword evidence="8" id="KW-1185">Reference proteome</keyword>
<reference evidence="7" key="3">
    <citation type="submission" date="2019-12" db="EMBL/GenBank/DDBJ databases">
        <title>Complete and Draft Genome Sequences of New Strains and Members of Some Known Species of the Genus Rathayibacter isolated from Plants.</title>
        <authorList>
            <person name="Tarlachkov S.V."/>
            <person name="Starodumova I.P."/>
            <person name="Dorofeeva L.V."/>
            <person name="Prisyazhnaya N.V."/>
            <person name="Leyn S.A."/>
            <person name="Zlamal J.E."/>
            <person name="Elane M.L."/>
            <person name="Osterman A.L."/>
            <person name="Nadler S.A."/>
            <person name="Subbotin S.A."/>
            <person name="Evtushenko L.I."/>
        </authorList>
    </citation>
    <scope>NUCLEOTIDE SEQUENCE</scope>
    <source>
        <strain evidence="7">VKM Ac-2761</strain>
    </source>
</reference>
<accession>A0A166HRN8</accession>
<dbReference type="GO" id="GO:0006302">
    <property type="term" value="P:double-strand break repair"/>
    <property type="evidence" value="ECO:0007669"/>
    <property type="project" value="TreeGrafter"/>
</dbReference>
<dbReference type="GO" id="GO:0009432">
    <property type="term" value="P:SOS response"/>
    <property type="evidence" value="ECO:0007669"/>
    <property type="project" value="UniProtKB-KW"/>
</dbReference>
<keyword evidence="3" id="KW-0742">SOS response</keyword>
<dbReference type="RefSeq" id="WP_068211014.1">
    <property type="nucleotide sequence ID" value="NZ_CP047186.1"/>
</dbReference>
<dbReference type="Proteomes" id="UP000076717">
    <property type="component" value="Unassembled WGS sequence"/>
</dbReference>
<evidence type="ECO:0000313" key="6">
    <source>
        <dbReference type="EMBL" id="KZX21062.1"/>
    </source>
</evidence>
<dbReference type="Gene3D" id="3.40.50.300">
    <property type="entry name" value="P-loop containing nucleotide triphosphate hydrolases"/>
    <property type="match status" value="1"/>
</dbReference>
<keyword evidence="1" id="KW-0227">DNA damage</keyword>
<organism evidence="6 8">
    <name type="scientific">Rathayibacter tanaceti</name>
    <dbReference type="NCBI Taxonomy" id="1671680"/>
    <lineage>
        <taxon>Bacteria</taxon>
        <taxon>Bacillati</taxon>
        <taxon>Actinomycetota</taxon>
        <taxon>Actinomycetes</taxon>
        <taxon>Micrococcales</taxon>
        <taxon>Microbacteriaceae</taxon>
        <taxon>Rathayibacter</taxon>
    </lineage>
</organism>
<dbReference type="AlphaFoldDB" id="A0A166HRN8"/>
<dbReference type="InterPro" id="IPR026866">
    <property type="entry name" value="CR006_AAA"/>
</dbReference>
<dbReference type="InterPro" id="IPR027417">
    <property type="entry name" value="P-loop_NTPase"/>
</dbReference>
<reference evidence="9" key="2">
    <citation type="submission" date="2019-12" db="EMBL/GenBank/DDBJ databases">
        <title>Complete and draft genome sequences of new strains and members of some known species of the genus Rathayibacter isolated from plants.</title>
        <authorList>
            <person name="Tarlachkov S.V."/>
            <person name="Starodumova I.P."/>
            <person name="Dorofeeva L.V."/>
            <person name="Prisyazhnaya N.V."/>
            <person name="Leyn S."/>
            <person name="Zlamal J."/>
            <person name="Elan M."/>
            <person name="Osterman A.L."/>
            <person name="Nadler S."/>
            <person name="Subbotin S.A."/>
            <person name="Evtushenko L.I."/>
        </authorList>
    </citation>
    <scope>NUCLEOTIDE SEQUENCE [LARGE SCALE GENOMIC DNA]</scope>
    <source>
        <strain evidence="9">VKM Ac-2761</strain>
    </source>
</reference>
<reference evidence="6 8" key="1">
    <citation type="submission" date="2015-08" db="EMBL/GenBank/DDBJ databases">
        <title>Draft Genome Sequence of Rathayibacter sp. Strain VKM Ac-2596 Isolated from Leaf Gall Induced by Plant-Parasitic Nematodes.</title>
        <authorList>
            <person name="Vasilenko O.V."/>
            <person name="Starodumova I.P."/>
            <person name="Tarlachkov S.V."/>
            <person name="Dorofeeva L.V."/>
            <person name="Evtushenko L.I."/>
        </authorList>
    </citation>
    <scope>NUCLEOTIDE SEQUENCE [LARGE SCALE GENOMIC DNA]</scope>
    <source>
        <strain evidence="6 8">VKM Ac-2596</strain>
    </source>
</reference>
<dbReference type="PATRIC" id="fig|1671680.3.peg.1920"/>
<dbReference type="Pfam" id="PF13166">
    <property type="entry name" value="AAA_13"/>
    <property type="match status" value="1"/>
</dbReference>
<evidence type="ECO:0000256" key="2">
    <source>
        <dbReference type="ARBA" id="ARBA00023204"/>
    </source>
</evidence>
<feature type="domain" description="Protein CR006 P-loop" evidence="5">
    <location>
        <begin position="372"/>
        <end position="702"/>
    </location>
</feature>
<gene>
    <name evidence="6" type="ORF">ACH61_01806</name>
    <name evidence="7" type="ORF">GSU10_05910</name>
</gene>
<dbReference type="KEGG" id="rte:GSU10_05910"/>
<dbReference type="Proteomes" id="UP000465031">
    <property type="component" value="Chromosome"/>
</dbReference>
<name>A0A166HRN8_9MICO</name>
<evidence type="ECO:0000256" key="1">
    <source>
        <dbReference type="ARBA" id="ARBA00022763"/>
    </source>
</evidence>
<dbReference type="SUPFAM" id="SSF52540">
    <property type="entry name" value="P-loop containing nucleoside triphosphate hydrolases"/>
    <property type="match status" value="1"/>
</dbReference>
<dbReference type="PANTHER" id="PTHR32182">
    <property type="entry name" value="DNA REPLICATION AND REPAIR PROTEIN RECF"/>
    <property type="match status" value="1"/>
</dbReference>
<evidence type="ECO:0000313" key="7">
    <source>
        <dbReference type="EMBL" id="QHC55208.1"/>
    </source>
</evidence>
<evidence type="ECO:0000256" key="3">
    <source>
        <dbReference type="ARBA" id="ARBA00023236"/>
    </source>
</evidence>
<dbReference type="OrthoDB" id="4428168at2"/>
<evidence type="ECO:0000259" key="5">
    <source>
        <dbReference type="Pfam" id="PF13166"/>
    </source>
</evidence>
<evidence type="ECO:0000256" key="4">
    <source>
        <dbReference type="SAM" id="Coils"/>
    </source>
</evidence>
<keyword evidence="4" id="KW-0175">Coiled coil</keyword>
<feature type="coiled-coil region" evidence="4">
    <location>
        <begin position="721"/>
        <end position="748"/>
    </location>
</feature>
<evidence type="ECO:0000313" key="9">
    <source>
        <dbReference type="Proteomes" id="UP000465031"/>
    </source>
</evidence>
<sequence length="854" mass="93479">MTIESDIITWGLERPGWQQDVLVALANGEPYGPEQVEVLVDEILAGSNSAPSQESKRIQMKSAVVEQVGLVAVADLRGVNALVDGQRLNVATAGITVIYGNNGSGKSGYARLIKAMVNARHSSDILPNVFKDSLEEPSCVLHYRVGGNNQTLAFPSVPPPELLKMSFYDEHCGDEYLTKESTISYRPSALTLLDGLIRVCDEVRREFALRIKANETKALALDLPPATTAGAFLATLSATTTQTQVEAATALDEGTNERLAEVLQEEARLAATDPQKEKSRLTTLANQVTTLGNDLARLLDILGAETTSGRAELRSAADTARAAASVAAASSFDDEPLTGVGSETWRLLWSAARNYSVAEAYHDHQFPVTGKDAVCVLCQQPLDDDAKTRLHRFDQYMTDTTERDAVTAEQNFAATLGELRALEFATPARTAALTALDAHDAQLGAASAALVNKLEEQRNAVVEHLTSEDASLAALSKVEIPGMLIALATRLGDRAAATDVAQFQAAVTDLSNEKAELQGRVRLSESVDKVTVEVQRLRQLKALKAARSGADTNNITQKASALTREYATDRILDRFTRETERLRLQKVTLQDLGGRKGQLNQKPGLLGAAKSVAARSVLSEGEQTALGLAGFFTEAIFDQSKSALVFDDPVTSLDHVRRDKVAERLAQLAQDRQVVVFTHDVAFTGDLAAAAEREGVALAERAIERRGMEPGICIESFPWKAKDFGSRVNHLTSELAKLKKERSSLVQDEWEERVARWAGYLSETWERSVTTEIMNQLFDRGSSQVRMMKFRLLADITDVDNQDVQDGYGSTSLWGRRHDKAAETNYVAPELADLERELTRLTEWQKRIRKYLQK</sequence>